<keyword evidence="3" id="KW-0206">Cytoskeleton</keyword>
<accession>A0A5N5JGW4</accession>
<dbReference type="PANTHER" id="PTHR11937">
    <property type="entry name" value="ACTIN"/>
    <property type="match status" value="1"/>
</dbReference>
<proteinExistence type="inferred from homology"/>
<dbReference type="Gene3D" id="3.90.640.10">
    <property type="entry name" value="Actin, Chain A, domain 4"/>
    <property type="match status" value="1"/>
</dbReference>
<evidence type="ECO:0008006" key="9">
    <source>
        <dbReference type="Google" id="ProtNLM"/>
    </source>
</evidence>
<feature type="coiled-coil region" evidence="5">
    <location>
        <begin position="891"/>
        <end position="964"/>
    </location>
</feature>
<dbReference type="Proteomes" id="UP000327468">
    <property type="component" value="Chromosome 30"/>
</dbReference>
<evidence type="ECO:0000256" key="2">
    <source>
        <dbReference type="ARBA" id="ARBA00006752"/>
    </source>
</evidence>
<keyword evidence="3" id="KW-0963">Cytoplasm</keyword>
<evidence type="ECO:0000256" key="6">
    <source>
        <dbReference type="SAM" id="MobiDB-lite"/>
    </source>
</evidence>
<dbReference type="InterPro" id="IPR004000">
    <property type="entry name" value="Actin"/>
</dbReference>
<evidence type="ECO:0000313" key="8">
    <source>
        <dbReference type="Proteomes" id="UP000327468"/>
    </source>
</evidence>
<comment type="subcellular location">
    <subcellularLocation>
        <location evidence="1">Cytoplasm</location>
        <location evidence="1">Cytoskeleton</location>
    </subcellularLocation>
</comment>
<evidence type="ECO:0000256" key="5">
    <source>
        <dbReference type="SAM" id="Coils"/>
    </source>
</evidence>
<feature type="compositionally biased region" description="Polar residues" evidence="6">
    <location>
        <begin position="1194"/>
        <end position="1210"/>
    </location>
</feature>
<dbReference type="InterPro" id="IPR043129">
    <property type="entry name" value="ATPase_NBD"/>
</dbReference>
<evidence type="ECO:0000256" key="1">
    <source>
        <dbReference type="ARBA" id="ARBA00004245"/>
    </source>
</evidence>
<dbReference type="SMART" id="SM00268">
    <property type="entry name" value="ACTIN"/>
    <property type="match status" value="1"/>
</dbReference>
<evidence type="ECO:0000256" key="4">
    <source>
        <dbReference type="RuleBase" id="RU000487"/>
    </source>
</evidence>
<dbReference type="SUPFAM" id="SSF53067">
    <property type="entry name" value="Actin-like ATPase domain"/>
    <property type="match status" value="2"/>
</dbReference>
<evidence type="ECO:0000313" key="7">
    <source>
        <dbReference type="EMBL" id="KAB5517030.1"/>
    </source>
</evidence>
<gene>
    <name evidence="7" type="ORF">PHYPO_G00184800</name>
</gene>
<dbReference type="GO" id="GO:0005856">
    <property type="term" value="C:cytoskeleton"/>
    <property type="evidence" value="ECO:0007669"/>
    <property type="project" value="UniProtKB-SubCell"/>
</dbReference>
<dbReference type="EMBL" id="VFJC01000031">
    <property type="protein sequence ID" value="KAB5517030.1"/>
    <property type="molecule type" value="Genomic_DNA"/>
</dbReference>
<protein>
    <recommendedName>
        <fullName evidence="9">CRAL-TRIO domain-containing protein</fullName>
    </recommendedName>
</protein>
<feature type="region of interest" description="Disordered" evidence="6">
    <location>
        <begin position="1137"/>
        <end position="1236"/>
    </location>
</feature>
<keyword evidence="5" id="KW-0175">Coiled coil</keyword>
<keyword evidence="8" id="KW-1185">Reference proteome</keyword>
<reference evidence="7 8" key="1">
    <citation type="submission" date="2019-06" db="EMBL/GenBank/DDBJ databases">
        <title>A chromosome-scale genome assembly of the striped catfish, Pangasianodon hypophthalmus.</title>
        <authorList>
            <person name="Wen M."/>
            <person name="Zahm M."/>
            <person name="Roques C."/>
            <person name="Cabau C."/>
            <person name="Klopp C."/>
            <person name="Donnadieu C."/>
            <person name="Jouanno E."/>
            <person name="Avarre J.-C."/>
            <person name="Campet M."/>
            <person name="Ha T.T.T."/>
            <person name="Dugue R."/>
            <person name="Lampietro C."/>
            <person name="Louis A."/>
            <person name="Herpin A."/>
            <person name="Echchiki A."/>
            <person name="Berthelot C."/>
            <person name="Parey E."/>
            <person name="Roest-Crollius H."/>
            <person name="Braasch I."/>
            <person name="Postlethwait J."/>
            <person name="Bobe J."/>
            <person name="Montfort J."/>
            <person name="Bouchez O."/>
            <person name="Begum T."/>
            <person name="Schartl M."/>
            <person name="Guiguen Y."/>
        </authorList>
    </citation>
    <scope>NUCLEOTIDE SEQUENCE [LARGE SCALE GENOMIC DNA]</scope>
    <source>
        <strain evidence="7 8">Indonesia</strain>
        <tissue evidence="7">Blood</tissue>
    </source>
</reference>
<organism evidence="7 8">
    <name type="scientific">Pangasianodon hypophthalmus</name>
    <name type="common">Striped catfish</name>
    <name type="synonym">Helicophagus hypophthalmus</name>
    <dbReference type="NCBI Taxonomy" id="310915"/>
    <lineage>
        <taxon>Eukaryota</taxon>
        <taxon>Metazoa</taxon>
        <taxon>Chordata</taxon>
        <taxon>Craniata</taxon>
        <taxon>Vertebrata</taxon>
        <taxon>Euteleostomi</taxon>
        <taxon>Actinopterygii</taxon>
        <taxon>Neopterygii</taxon>
        <taxon>Teleostei</taxon>
        <taxon>Ostariophysi</taxon>
        <taxon>Siluriformes</taxon>
        <taxon>Pangasiidae</taxon>
        <taxon>Pangasianodon</taxon>
    </lineage>
</organism>
<comment type="similarity">
    <text evidence="2 4">Belongs to the actin family.</text>
</comment>
<feature type="compositionally biased region" description="Low complexity" evidence="6">
    <location>
        <begin position="863"/>
        <end position="875"/>
    </location>
</feature>
<dbReference type="FunFam" id="3.90.640.10:FF:000007">
    <property type="entry name" value="Actin like 7B"/>
    <property type="match status" value="1"/>
</dbReference>
<dbReference type="FunFam" id="3.30.420.40:FF:000050">
    <property type="entry name" value="Actin, alpha skeletal muscle"/>
    <property type="match status" value="1"/>
</dbReference>
<name>A0A5N5JGW4_PANHP</name>
<dbReference type="Gene3D" id="3.30.420.40">
    <property type="match status" value="3"/>
</dbReference>
<feature type="region of interest" description="Disordered" evidence="6">
    <location>
        <begin position="857"/>
        <end position="885"/>
    </location>
</feature>
<dbReference type="Pfam" id="PF00022">
    <property type="entry name" value="Actin"/>
    <property type="match status" value="2"/>
</dbReference>
<feature type="region of interest" description="Disordered" evidence="6">
    <location>
        <begin position="590"/>
        <end position="626"/>
    </location>
</feature>
<dbReference type="PRINTS" id="PR00190">
    <property type="entry name" value="ACTIN"/>
</dbReference>
<dbReference type="FunFam" id="3.30.420.40:FF:000058">
    <property type="entry name" value="Putative actin-related protein 5"/>
    <property type="match status" value="1"/>
</dbReference>
<comment type="caution">
    <text evidence="7">The sequence shown here is derived from an EMBL/GenBank/DDBJ whole genome shotgun (WGS) entry which is preliminary data.</text>
</comment>
<sequence length="1682" mass="188861">MGKRVFDQLGCALVIFPAEFQNKLLCDVTKEEVAEFVFYCLRLHNKSRSECLVSVVADLREASLAVTRRIAEILLLLQLHKRTVLSFYAVQPKKRDVQKLLQKLLNPSKRSTMTTTPAPVKCVFLREVFELCNYVDRSQLTANLGGYFIYSHESWVSFIKEMDSFVQEFVAVVRKLPVCISALQDFSKLSVPTEYESLAVFCSTNQARLEHLRRDLGLDALLRRCECVLEKFRYPERDPCYQAMVGTVLFTHTALEMLQNYDRIRAAVEKVELLWRRVFSNARLRLLVLQLQKDAQQVVCEMERVMQKMQSYTPETLRDSNRAETLRMEFSTSVYTHAAVLVRRAEDLLNTVSETVVFRQSREGHEWINELEKQTDQLRAVMELQNRNLNTICTFHHCYHKIQKWYHVAVCESFLQDLLWRTCSNKHDNEETLLSQKQSEVLSVIEEFLRLHPPPELDELMQLAHLAKIIPDTHLENAGKQLAQRCTSLRKLLISPGSVTFRDLQLALQWQYEYLKGKNETADSTSDLHTRKNICAQNGLRDSDFFPCSVNGNGLTRLDGPNYPLLLQSGAKPPSLSSFDSGFDGAGSGHLETGGGKTCQDEASRPKSTHLHVSEENVSSISEGLTEEKSLGAPSIRIIPNASGNSVNFEITVKRSATLPKNPWLSLPVDDLENCYTVIISPSQQRATRSCDQLTQTTDTSVCDFQDQTTEWSPMHNVLSSTITDGGHGAETSESMPTLLWDSYDLHDLMHDSDSMLLGESACEWEMKEQQELRAVEETLSRAAGILQEEESVLAQEEILDVLLESDNPDRLWPSWSKDCQFTQMTSSDLAEAGVIGLEDDLDALNFGYDDILPQESPRVIQSDSDPPSEPGSDPLLHLEPKNGGPDRLELLKEIENLKVLEEKIVEENLKINELRHCESEERMSSQSLSEDKKRFLEKLEQEKKEVEEMERNLSREMKKSKLKRPSRSRKIVTCSIMGRASVLKDDEALLMNCRRSAQDAQVLNHGQPCLEEPTNHQPTDLATDNHVQHKCSDPEASISSKCSNVATDSSTNDCLNTCLTSQDQQNIDSTDSSISVTVPSVMADGVFRHDVETKEMSDLVSSVTDLSEAQDPAIRELKNLSEPLDTREQTCMHLDPSETLDTSEQCNEDPKVETLTSEEVSSPAFDPGGPTPLPQTPRLDKQISTDSEENASGAINQTAISTPLASSVGPNPKERKNPPCRTSPIELQHHNTNNNNLHTVDLNVGVANVPEEPANSECINRAEDQKPEAWCDGPISRTQSPLLETSESCGSVENNEAEVQVHHADSSLTRRVCRSPVQQQFQICTREMSDFQTPVVLDIGSSLVKAGFADQDLPTTMFPTAIGLPKYEEVMSGSVARGVYVGHDAQHMRGVLTLHYPMRNGIVSNWDQMEMIWSHAFEQLRVCSEDHPVLLTEGAMSTHESRQRSIQLMFESFNRVVFDSGDGVSHSVPVFEGYCLPHAVQRFNLAGADVTLHLKQLLTEQGVCMRTSAEMEIVREIKERCCCVALNYEAELSGGGGASAQVHYTLPDGHMVSLTTERFRAPEILFKPELIGQDYYGMHESIFKSVLQSDIDLRKDLVGNIVLSGGNTLLTGLPERLQCEISRLAPAGLGERVKVTSPRDRDFSVWRGGAILASMPSFSSAWISHDEYDEFGPQIVFRKCF</sequence>
<evidence type="ECO:0000256" key="3">
    <source>
        <dbReference type="ARBA" id="ARBA00023212"/>
    </source>
</evidence>